<organism evidence="2 3">
    <name type="scientific">Microlunatus parietis</name>
    <dbReference type="NCBI Taxonomy" id="682979"/>
    <lineage>
        <taxon>Bacteria</taxon>
        <taxon>Bacillati</taxon>
        <taxon>Actinomycetota</taxon>
        <taxon>Actinomycetes</taxon>
        <taxon>Propionibacteriales</taxon>
        <taxon>Propionibacteriaceae</taxon>
        <taxon>Microlunatus</taxon>
    </lineage>
</organism>
<dbReference type="Proteomes" id="UP000569914">
    <property type="component" value="Unassembled WGS sequence"/>
</dbReference>
<dbReference type="SUPFAM" id="SSF102588">
    <property type="entry name" value="LmbE-like"/>
    <property type="match status" value="1"/>
</dbReference>
<dbReference type="InterPro" id="IPR024078">
    <property type="entry name" value="LmbE-like_dom_sf"/>
</dbReference>
<dbReference type="AlphaFoldDB" id="A0A7Y9LFN4"/>
<reference evidence="2 3" key="1">
    <citation type="submission" date="2020-07" db="EMBL/GenBank/DDBJ databases">
        <title>Sequencing the genomes of 1000 actinobacteria strains.</title>
        <authorList>
            <person name="Klenk H.-P."/>
        </authorList>
    </citation>
    <scope>NUCLEOTIDE SEQUENCE [LARGE SCALE GENOMIC DNA]</scope>
    <source>
        <strain evidence="2 3">DSM 22083</strain>
    </source>
</reference>
<name>A0A7Y9LFN4_9ACTN</name>
<keyword evidence="1" id="KW-0862">Zinc</keyword>
<dbReference type="EMBL" id="JACCBU010000001">
    <property type="protein sequence ID" value="NYE75165.1"/>
    <property type="molecule type" value="Genomic_DNA"/>
</dbReference>
<comment type="caution">
    <text evidence="2">The sequence shown here is derived from an EMBL/GenBank/DDBJ whole genome shotgun (WGS) entry which is preliminary data.</text>
</comment>
<evidence type="ECO:0000313" key="2">
    <source>
        <dbReference type="EMBL" id="NYE75165.1"/>
    </source>
</evidence>
<keyword evidence="3" id="KW-1185">Reference proteome</keyword>
<dbReference type="InterPro" id="IPR003737">
    <property type="entry name" value="GlcNAc_PI_deacetylase-related"/>
</dbReference>
<gene>
    <name evidence="2" type="ORF">BKA15_006494</name>
</gene>
<protein>
    <submittedName>
        <fullName evidence="2">LmbE family N-acetylglucosaminyl deacetylase</fullName>
    </submittedName>
</protein>
<dbReference type="RefSeq" id="WP_312879597.1">
    <property type="nucleotide sequence ID" value="NZ_JACCBU010000001.1"/>
</dbReference>
<proteinExistence type="predicted"/>
<evidence type="ECO:0000256" key="1">
    <source>
        <dbReference type="ARBA" id="ARBA00022833"/>
    </source>
</evidence>
<dbReference type="Pfam" id="PF02585">
    <property type="entry name" value="PIG-L"/>
    <property type="match status" value="1"/>
</dbReference>
<sequence length="233" mass="25786">MTEQQPRTVLAVGGHIGDMDLTAGPTLARVTGAGGRAIIVALTYGERGHPRLSPADYKVQKINEGRAFADGIGAEFHVFDYSDGFLPNDDRVTEQLATLIRQTKPDTLIAHWKHSIHRDHEHASAITERARFLASLPGDHELPRHGIRQFLYAENWEDADGFVPNVSVPIPDQAFDRWHAAISGQAFARGETYGFRYIDYYTALMTVRGCLAGHPRAAGFHRPQTGAQVLTDF</sequence>
<dbReference type="Gene3D" id="3.40.50.10320">
    <property type="entry name" value="LmbE-like"/>
    <property type="match status" value="1"/>
</dbReference>
<evidence type="ECO:0000313" key="3">
    <source>
        <dbReference type="Proteomes" id="UP000569914"/>
    </source>
</evidence>
<accession>A0A7Y9LFN4</accession>
<dbReference type="GO" id="GO:0016137">
    <property type="term" value="P:glycoside metabolic process"/>
    <property type="evidence" value="ECO:0007669"/>
    <property type="project" value="UniProtKB-ARBA"/>
</dbReference>